<sequence length="48" mass="5023">MSIKEVRSPPASRAEAVNVDDAHDALAIGGELINILTPVVDKILSAPK</sequence>
<name>A0ABN2EVH9_9ACTN</name>
<organism evidence="1 2">
    <name type="scientific">Kribbella alba</name>
    <dbReference type="NCBI Taxonomy" id="190197"/>
    <lineage>
        <taxon>Bacteria</taxon>
        <taxon>Bacillati</taxon>
        <taxon>Actinomycetota</taxon>
        <taxon>Actinomycetes</taxon>
        <taxon>Propionibacteriales</taxon>
        <taxon>Kribbellaceae</taxon>
        <taxon>Kribbella</taxon>
    </lineage>
</organism>
<dbReference type="Proteomes" id="UP001501319">
    <property type="component" value="Unassembled WGS sequence"/>
</dbReference>
<keyword evidence="2" id="KW-1185">Reference proteome</keyword>
<evidence type="ECO:0000313" key="1">
    <source>
        <dbReference type="EMBL" id="GAA1619351.1"/>
    </source>
</evidence>
<proteinExistence type="predicted"/>
<protein>
    <submittedName>
        <fullName evidence="1">Uncharacterized protein</fullName>
    </submittedName>
</protein>
<gene>
    <name evidence="1" type="ORF">GCM10009744_02510</name>
</gene>
<dbReference type="EMBL" id="BAAANE010000001">
    <property type="protein sequence ID" value="GAA1619351.1"/>
    <property type="molecule type" value="Genomic_DNA"/>
</dbReference>
<dbReference type="RefSeq" id="WP_344107633.1">
    <property type="nucleotide sequence ID" value="NZ_BAAANE010000001.1"/>
</dbReference>
<accession>A0ABN2EVH9</accession>
<comment type="caution">
    <text evidence="1">The sequence shown here is derived from an EMBL/GenBank/DDBJ whole genome shotgun (WGS) entry which is preliminary data.</text>
</comment>
<evidence type="ECO:0000313" key="2">
    <source>
        <dbReference type="Proteomes" id="UP001501319"/>
    </source>
</evidence>
<reference evidence="1 2" key="1">
    <citation type="journal article" date="2019" name="Int. J. Syst. Evol. Microbiol.">
        <title>The Global Catalogue of Microorganisms (GCM) 10K type strain sequencing project: providing services to taxonomists for standard genome sequencing and annotation.</title>
        <authorList>
            <consortium name="The Broad Institute Genomics Platform"/>
            <consortium name="The Broad Institute Genome Sequencing Center for Infectious Disease"/>
            <person name="Wu L."/>
            <person name="Ma J."/>
        </authorList>
    </citation>
    <scope>NUCLEOTIDE SEQUENCE [LARGE SCALE GENOMIC DNA]</scope>
    <source>
        <strain evidence="1 2">JCM 14306</strain>
    </source>
</reference>